<proteinExistence type="predicted"/>
<organism evidence="8 9">
    <name type="scientific">Rasiella rasia</name>
    <dbReference type="NCBI Taxonomy" id="2744027"/>
    <lineage>
        <taxon>Bacteria</taxon>
        <taxon>Pseudomonadati</taxon>
        <taxon>Bacteroidota</taxon>
        <taxon>Flavobacteriia</taxon>
        <taxon>Flavobacteriales</taxon>
        <taxon>Flavobacteriaceae</taxon>
        <taxon>Rasiella</taxon>
    </lineage>
</organism>
<name>A0A6G6GNJ1_9FLAO</name>
<feature type="transmembrane region" description="Helical" evidence="6">
    <location>
        <begin position="628"/>
        <end position="650"/>
    </location>
</feature>
<feature type="transmembrane region" description="Helical" evidence="6">
    <location>
        <begin position="267"/>
        <end position="288"/>
    </location>
</feature>
<feature type="transmembrane region" description="Helical" evidence="6">
    <location>
        <begin position="187"/>
        <end position="209"/>
    </location>
</feature>
<dbReference type="KEGG" id="mgel:G5B37_11275"/>
<reference evidence="8 9" key="1">
    <citation type="submission" date="2020-02" db="EMBL/GenBank/DDBJ databases">
        <title>Complete genome sequence of Flavobacteriaceae bacterium.</title>
        <authorList>
            <person name="Kim S.-J."/>
            <person name="Kim Y.-S."/>
            <person name="Kim K.-H."/>
        </authorList>
    </citation>
    <scope>NUCLEOTIDE SEQUENCE [LARGE SCALE GENOMIC DNA]</scope>
    <source>
        <strain evidence="8 9">RR4-40</strain>
    </source>
</reference>
<evidence type="ECO:0000256" key="3">
    <source>
        <dbReference type="ARBA" id="ARBA00022692"/>
    </source>
</evidence>
<evidence type="ECO:0000256" key="6">
    <source>
        <dbReference type="SAM" id="Phobius"/>
    </source>
</evidence>
<dbReference type="PANTHER" id="PTHR33406:SF13">
    <property type="entry name" value="MEMBRANE PROTEIN YDFJ"/>
    <property type="match status" value="1"/>
</dbReference>
<keyword evidence="3 6" id="KW-0812">Transmembrane</keyword>
<dbReference type="SUPFAM" id="SSF82866">
    <property type="entry name" value="Multidrug efflux transporter AcrB transmembrane domain"/>
    <property type="match status" value="2"/>
</dbReference>
<keyword evidence="4 6" id="KW-1133">Transmembrane helix</keyword>
<sequence>MLQKVLNTANFSDKIIVHIKKTDQGTIEDMTQLATAITDSLQTNFKSSVKEIQGVVNEDDALEIIDFVYQNLPLFLAESDYALLQQKMNEDSIQAITKANFETLVSPTGMLAKTTIARDPLAITFQGMNQLKALNASDNFVLKNGFLVSKDEQDLLLFVTPVHSTSETAANEIFVARLESLRQQLNAVYGTNATATIYGGVLIAVANAQQIKKDIQYTVGISVLVLLLVFVLFYKRVLIPLILFVPTVFGALLSVALLTFLRGEISAISLGIGSVLLGVTLDYSLHILTHIKNGETKQQVYKSVTKPMIMSSLSTAFAFLCLLFIDSQALQDLGLFAAVSVLGAAFFALVFIPQVYVPPKIDSSKRNLIDRIARYSFQSNKFTIALLVLVVVASVFTYNNVVFNKDLTALNYVPKQLKDAELQLDGVMNTKSKSLYVVTYGDKLETALQANENAFKKLTRLKEDKKLLSFNSVAGLVSSEKNQFSKIERWNTFWQEGKIDSVTNLLKRSGAEYGFKSTSFAQFYETLSANFQPITLVDYTDVPSLSVTDFITETKDFSTVTTLVKVSEENSELLTNTFQDVKNTLVVDRLAMNETLLGNLKNQFNQLVLYSFLAVFVLLLLFYKNFKVVLVTVIPIVLTWCITIGVMGMLGITFNVFNVIISTFIFGLGVDYSIFVTNGLLQSKNGQQHTLHLHKTAVLLSVLTTILGVGVLVFAKHPALHSIAWVAIIGIFTAMCVSFTIQPLLYQFLIFKKERKTEL</sequence>
<feature type="transmembrane region" description="Helical" evidence="6">
    <location>
        <begin position="215"/>
        <end position="234"/>
    </location>
</feature>
<dbReference type="Gene3D" id="1.20.1640.10">
    <property type="entry name" value="Multidrug efflux transporter AcrB transmembrane domain"/>
    <property type="match status" value="2"/>
</dbReference>
<evidence type="ECO:0000256" key="1">
    <source>
        <dbReference type="ARBA" id="ARBA00004651"/>
    </source>
</evidence>
<dbReference type="InterPro" id="IPR050545">
    <property type="entry name" value="Mycobact_MmpL"/>
</dbReference>
<feature type="domain" description="Membrane transport protein MMPL" evidence="7">
    <location>
        <begin position="606"/>
        <end position="747"/>
    </location>
</feature>
<feature type="transmembrane region" description="Helical" evidence="6">
    <location>
        <begin position="337"/>
        <end position="358"/>
    </location>
</feature>
<dbReference type="EMBL" id="CP049057">
    <property type="protein sequence ID" value="QIE60122.1"/>
    <property type="molecule type" value="Genomic_DNA"/>
</dbReference>
<feature type="transmembrane region" description="Helical" evidence="6">
    <location>
        <begin position="241"/>
        <end position="261"/>
    </location>
</feature>
<feature type="transmembrane region" description="Helical" evidence="6">
    <location>
        <begin position="697"/>
        <end position="717"/>
    </location>
</feature>
<dbReference type="Pfam" id="PF03176">
    <property type="entry name" value="MMPL"/>
    <property type="match status" value="2"/>
</dbReference>
<dbReference type="AlphaFoldDB" id="A0A6G6GNJ1"/>
<feature type="transmembrane region" description="Helical" evidence="6">
    <location>
        <begin position="723"/>
        <end position="746"/>
    </location>
</feature>
<evidence type="ECO:0000256" key="2">
    <source>
        <dbReference type="ARBA" id="ARBA00022475"/>
    </source>
</evidence>
<keyword evidence="5 6" id="KW-0472">Membrane</keyword>
<dbReference type="GO" id="GO:0005886">
    <property type="term" value="C:plasma membrane"/>
    <property type="evidence" value="ECO:0007669"/>
    <property type="project" value="UniProtKB-SubCell"/>
</dbReference>
<evidence type="ECO:0000259" key="7">
    <source>
        <dbReference type="Pfam" id="PF03176"/>
    </source>
</evidence>
<gene>
    <name evidence="8" type="ORF">G5B37_11275</name>
</gene>
<dbReference type="InterPro" id="IPR004869">
    <property type="entry name" value="MMPL_dom"/>
</dbReference>
<feature type="transmembrane region" description="Helical" evidence="6">
    <location>
        <begin position="607"/>
        <end position="623"/>
    </location>
</feature>
<evidence type="ECO:0000313" key="9">
    <source>
        <dbReference type="Proteomes" id="UP000505306"/>
    </source>
</evidence>
<keyword evidence="9" id="KW-1185">Reference proteome</keyword>
<evidence type="ECO:0000256" key="4">
    <source>
        <dbReference type="ARBA" id="ARBA00022989"/>
    </source>
</evidence>
<dbReference type="PANTHER" id="PTHR33406">
    <property type="entry name" value="MEMBRANE PROTEIN MJ1562-RELATED"/>
    <property type="match status" value="1"/>
</dbReference>
<dbReference type="RefSeq" id="WP_164680134.1">
    <property type="nucleotide sequence ID" value="NZ_CP049057.1"/>
</dbReference>
<dbReference type="Proteomes" id="UP000505306">
    <property type="component" value="Chromosome"/>
</dbReference>
<keyword evidence="2" id="KW-1003">Cell membrane</keyword>
<protein>
    <submittedName>
        <fullName evidence="8">MMPL family transporter</fullName>
    </submittedName>
</protein>
<evidence type="ECO:0000256" key="5">
    <source>
        <dbReference type="ARBA" id="ARBA00023136"/>
    </source>
</evidence>
<feature type="transmembrane region" description="Helical" evidence="6">
    <location>
        <begin position="308"/>
        <end position="325"/>
    </location>
</feature>
<evidence type="ECO:0000313" key="8">
    <source>
        <dbReference type="EMBL" id="QIE60122.1"/>
    </source>
</evidence>
<feature type="transmembrane region" description="Helical" evidence="6">
    <location>
        <begin position="379"/>
        <end position="398"/>
    </location>
</feature>
<accession>A0A6G6GNJ1</accession>
<comment type="subcellular location">
    <subcellularLocation>
        <location evidence="1">Cell membrane</location>
        <topology evidence="1">Multi-pass membrane protein</topology>
    </subcellularLocation>
</comment>
<feature type="domain" description="Membrane transport protein MMPL" evidence="7">
    <location>
        <begin position="144"/>
        <end position="356"/>
    </location>
</feature>
<feature type="transmembrane region" description="Helical" evidence="6">
    <location>
        <begin position="656"/>
        <end position="676"/>
    </location>
</feature>